<organism evidence="1 2">
    <name type="scientific">Channa argus</name>
    <name type="common">Northern snakehead</name>
    <name type="synonym">Ophicephalus argus</name>
    <dbReference type="NCBI Taxonomy" id="215402"/>
    <lineage>
        <taxon>Eukaryota</taxon>
        <taxon>Metazoa</taxon>
        <taxon>Chordata</taxon>
        <taxon>Craniata</taxon>
        <taxon>Vertebrata</taxon>
        <taxon>Euteleostomi</taxon>
        <taxon>Actinopterygii</taxon>
        <taxon>Neopterygii</taxon>
        <taxon>Teleostei</taxon>
        <taxon>Neoteleostei</taxon>
        <taxon>Acanthomorphata</taxon>
        <taxon>Anabantaria</taxon>
        <taxon>Anabantiformes</taxon>
        <taxon>Channoidei</taxon>
        <taxon>Channidae</taxon>
        <taxon>Channa</taxon>
    </lineage>
</organism>
<reference evidence="1 2" key="1">
    <citation type="submission" date="2019-02" db="EMBL/GenBank/DDBJ databases">
        <title>Opniocepnalus argus genome.</title>
        <authorList>
            <person name="Zhou C."/>
            <person name="Xiao S."/>
        </authorList>
    </citation>
    <scope>NUCLEOTIDE SEQUENCE [LARGE SCALE GENOMIC DNA]</scope>
    <source>
        <strain evidence="1">OARG1902GOOAL</strain>
        <tissue evidence="1">Muscle</tissue>
    </source>
</reference>
<proteinExistence type="predicted"/>
<gene>
    <name evidence="1" type="ORF">EXN66_Car020488</name>
</gene>
<protein>
    <submittedName>
        <fullName evidence="1">Uncharacterized protein</fullName>
    </submittedName>
</protein>
<keyword evidence="2" id="KW-1185">Reference proteome</keyword>
<evidence type="ECO:0000313" key="2">
    <source>
        <dbReference type="Proteomes" id="UP000503349"/>
    </source>
</evidence>
<evidence type="ECO:0000313" key="1">
    <source>
        <dbReference type="EMBL" id="KAF3704798.1"/>
    </source>
</evidence>
<dbReference type="EMBL" id="CM015731">
    <property type="protein sequence ID" value="KAF3704798.1"/>
    <property type="molecule type" value="Genomic_DNA"/>
</dbReference>
<dbReference type="AlphaFoldDB" id="A0A6G1QRF0"/>
<name>A0A6G1QRF0_CHAAH</name>
<reference evidence="2" key="2">
    <citation type="submission" date="2019-02" db="EMBL/GenBank/DDBJ databases">
        <title>Opniocepnalus argus Var Kimnra genome.</title>
        <authorList>
            <person name="Zhou C."/>
            <person name="Xiao S."/>
        </authorList>
    </citation>
    <scope>NUCLEOTIDE SEQUENCE [LARGE SCALE GENOMIC DNA]</scope>
</reference>
<accession>A0A6G1QRF0</accession>
<dbReference type="Proteomes" id="UP000503349">
    <property type="component" value="Chromosome 20"/>
</dbReference>
<sequence length="64" mass="7464">MTPSVYLLQQLVEPPPGVTINILECTIQSLPTFSPSEETEKIKREYSPTFFSLMRKNRFEKRSE</sequence>